<dbReference type="GO" id="GO:0005634">
    <property type="term" value="C:nucleus"/>
    <property type="evidence" value="ECO:0007669"/>
    <property type="project" value="TreeGrafter"/>
</dbReference>
<dbReference type="Gene3D" id="3.30.160.60">
    <property type="entry name" value="Classic Zinc Finger"/>
    <property type="match status" value="1"/>
</dbReference>
<dbReference type="PROSITE" id="PS00028">
    <property type="entry name" value="ZINC_FINGER_C2H2_1"/>
    <property type="match status" value="1"/>
</dbReference>
<organism evidence="8 9">
    <name type="scientific">Rhodotorula taiwanensis</name>
    <dbReference type="NCBI Taxonomy" id="741276"/>
    <lineage>
        <taxon>Eukaryota</taxon>
        <taxon>Fungi</taxon>
        <taxon>Dikarya</taxon>
        <taxon>Basidiomycota</taxon>
        <taxon>Pucciniomycotina</taxon>
        <taxon>Microbotryomycetes</taxon>
        <taxon>Sporidiobolales</taxon>
        <taxon>Sporidiobolaceae</taxon>
        <taxon>Rhodotorula</taxon>
    </lineage>
</organism>
<dbReference type="PROSITE" id="PS50157">
    <property type="entry name" value="ZINC_FINGER_C2H2_2"/>
    <property type="match status" value="2"/>
</dbReference>
<dbReference type="InterPro" id="IPR036236">
    <property type="entry name" value="Znf_C2H2_sf"/>
</dbReference>
<dbReference type="InterPro" id="IPR051580">
    <property type="entry name" value="ZnF-Chromatin_assoc"/>
</dbReference>
<evidence type="ECO:0000256" key="1">
    <source>
        <dbReference type="ARBA" id="ARBA00022723"/>
    </source>
</evidence>
<evidence type="ECO:0000313" key="8">
    <source>
        <dbReference type="EMBL" id="POY71983.1"/>
    </source>
</evidence>
<dbReference type="PANTHER" id="PTHR23057">
    <property type="entry name" value="JUXTAPOSED WITH ANOTHER ZINC FINGER PROTEIN 1"/>
    <property type="match status" value="1"/>
</dbReference>
<feature type="compositionally biased region" description="Low complexity" evidence="6">
    <location>
        <begin position="448"/>
        <end position="462"/>
    </location>
</feature>
<keyword evidence="4" id="KW-0862">Zinc</keyword>
<protein>
    <recommendedName>
        <fullName evidence="7">C2H2-type domain-containing protein</fullName>
    </recommendedName>
</protein>
<dbReference type="AlphaFoldDB" id="A0A2S5B5C8"/>
<dbReference type="InterPro" id="IPR013087">
    <property type="entry name" value="Znf_C2H2_type"/>
</dbReference>
<dbReference type="OrthoDB" id="1662883at2759"/>
<evidence type="ECO:0000256" key="2">
    <source>
        <dbReference type="ARBA" id="ARBA00022737"/>
    </source>
</evidence>
<reference evidence="8 9" key="1">
    <citation type="journal article" date="2018" name="Front. Microbiol.">
        <title>Prospects for Fungal Bioremediation of Acidic Radioactive Waste Sites: Characterization and Genome Sequence of Rhodotorula taiwanensis MD1149.</title>
        <authorList>
            <person name="Tkavc R."/>
            <person name="Matrosova V.Y."/>
            <person name="Grichenko O.E."/>
            <person name="Gostincar C."/>
            <person name="Volpe R.P."/>
            <person name="Klimenkova P."/>
            <person name="Gaidamakova E.K."/>
            <person name="Zhou C.E."/>
            <person name="Stewart B.J."/>
            <person name="Lyman M.G."/>
            <person name="Malfatti S.A."/>
            <person name="Rubinfeld B."/>
            <person name="Courtot M."/>
            <person name="Singh J."/>
            <person name="Dalgard C.L."/>
            <person name="Hamilton T."/>
            <person name="Frey K.G."/>
            <person name="Gunde-Cimerman N."/>
            <person name="Dugan L."/>
            <person name="Daly M.J."/>
        </authorList>
    </citation>
    <scope>NUCLEOTIDE SEQUENCE [LARGE SCALE GENOMIC DNA]</scope>
    <source>
        <strain evidence="8 9">MD1149</strain>
    </source>
</reference>
<keyword evidence="1" id="KW-0479">Metal-binding</keyword>
<comment type="caution">
    <text evidence="8">The sequence shown here is derived from an EMBL/GenBank/DDBJ whole genome shotgun (WGS) entry which is preliminary data.</text>
</comment>
<sequence length="688" mass="72123">MPQRAAPPVRSLAATCCLGVARRTRDPWRQPSGSPPLAAGMPHNNLYDDRTTADCHLPFALSQPMSPLLHPALSTSLSKSFGLNSPFSLAAMSSSLKDMSSSPGFSSMGMSLGRSFEERPKIEAQFFKNFTCCGLDLHDLHGLLEHFEECHVAYDDDDGVEDDGMDDMDAELESEGTISGPPSPRLMGQNPRFELKKSGLSAFETPESPASPALHLDGGMELDMEMGDEAHDESSPSSAGSASAAGTNSFGQPAISAFDPLHGSASKKRSSPPAATFPPNATQGGVQLPPTAVDFGSRSRSASAQHEGGPLHTTKEEEAEALSYLNPAAVESPIGGATNNASLPPQFPFNGSPLKTTSLSNTIDQQSAAISAMQGSTLASTSGHRHPYDDFDFDDGIEAVQETDSEDDADRYDVADEENFAHLNLRATGFEANGVEGTLSPTSLSQRSNKSGGSGAAANNGALPTLPTGHTVINPRDPATISALANTTLKDPAQTAAAIAALGPNSLAALPTALHPLGQGVQISPSGRPYTPPSEKPFKCTVPGCDKSYKQQNGLKYHRLHGHCGQNIVVREPPTEKVEGKPYVCHVASCGKRYKNMNGLRYHYQHSGAHGALGLQMLAQNCHPPPQYPSGSKRGFATGSGLQLGGHHQLAQSFSATSSTHSSRASSPAGGAHRGVDASGLSAALSRY</sequence>
<dbReference type="PANTHER" id="PTHR23057:SF0">
    <property type="entry name" value="JUXTAPOSED WITH ANOTHER ZINC FINGER PROTEIN 1"/>
    <property type="match status" value="1"/>
</dbReference>
<feature type="domain" description="C2H2-type" evidence="7">
    <location>
        <begin position="538"/>
        <end position="568"/>
    </location>
</feature>
<feature type="region of interest" description="Disordered" evidence="6">
    <location>
        <begin position="172"/>
        <end position="191"/>
    </location>
</feature>
<evidence type="ECO:0000256" key="5">
    <source>
        <dbReference type="PROSITE-ProRule" id="PRU00042"/>
    </source>
</evidence>
<proteinExistence type="predicted"/>
<accession>A0A2S5B5C8</accession>
<feature type="compositionally biased region" description="Low complexity" evidence="6">
    <location>
        <begin position="647"/>
        <end position="669"/>
    </location>
</feature>
<keyword evidence="3 5" id="KW-0863">Zinc-finger</keyword>
<evidence type="ECO:0000256" key="3">
    <source>
        <dbReference type="ARBA" id="ARBA00022771"/>
    </source>
</evidence>
<evidence type="ECO:0000259" key="7">
    <source>
        <dbReference type="PROSITE" id="PS50157"/>
    </source>
</evidence>
<feature type="domain" description="C2H2-type" evidence="7">
    <location>
        <begin position="583"/>
        <end position="610"/>
    </location>
</feature>
<gene>
    <name evidence="8" type="ORF">BMF94_4992</name>
</gene>
<feature type="region of interest" description="Disordered" evidence="6">
    <location>
        <begin position="647"/>
        <end position="676"/>
    </location>
</feature>
<keyword evidence="2" id="KW-0677">Repeat</keyword>
<dbReference type="GO" id="GO:0008270">
    <property type="term" value="F:zinc ion binding"/>
    <property type="evidence" value="ECO:0007669"/>
    <property type="project" value="UniProtKB-KW"/>
</dbReference>
<feature type="compositionally biased region" description="Low complexity" evidence="6">
    <location>
        <begin position="235"/>
        <end position="246"/>
    </location>
</feature>
<dbReference type="SUPFAM" id="SSF57667">
    <property type="entry name" value="beta-beta-alpha zinc fingers"/>
    <property type="match status" value="1"/>
</dbReference>
<dbReference type="EMBL" id="PJQD01000063">
    <property type="protein sequence ID" value="POY71983.1"/>
    <property type="molecule type" value="Genomic_DNA"/>
</dbReference>
<dbReference type="SMART" id="SM00355">
    <property type="entry name" value="ZnF_C2H2"/>
    <property type="match status" value="2"/>
</dbReference>
<feature type="region of interest" description="Disordered" evidence="6">
    <location>
        <begin position="227"/>
        <end position="314"/>
    </location>
</feature>
<name>A0A2S5B5C8_9BASI</name>
<dbReference type="STRING" id="741276.A0A2S5B5C8"/>
<feature type="region of interest" description="Disordered" evidence="6">
    <location>
        <begin position="437"/>
        <end position="468"/>
    </location>
</feature>
<evidence type="ECO:0000313" key="9">
    <source>
        <dbReference type="Proteomes" id="UP000237144"/>
    </source>
</evidence>
<feature type="region of interest" description="Disordered" evidence="6">
    <location>
        <begin position="335"/>
        <end position="356"/>
    </location>
</feature>
<feature type="region of interest" description="Disordered" evidence="6">
    <location>
        <begin position="623"/>
        <end position="642"/>
    </location>
</feature>
<evidence type="ECO:0000256" key="6">
    <source>
        <dbReference type="SAM" id="MobiDB-lite"/>
    </source>
</evidence>
<keyword evidence="9" id="KW-1185">Reference proteome</keyword>
<dbReference type="Proteomes" id="UP000237144">
    <property type="component" value="Unassembled WGS sequence"/>
</dbReference>
<feature type="region of interest" description="Disordered" evidence="6">
    <location>
        <begin position="374"/>
        <end position="393"/>
    </location>
</feature>
<evidence type="ECO:0000256" key="4">
    <source>
        <dbReference type="ARBA" id="ARBA00022833"/>
    </source>
</evidence>